<evidence type="ECO:0000259" key="3">
    <source>
        <dbReference type="PROSITE" id="PS50842"/>
    </source>
</evidence>
<evidence type="ECO:0000256" key="1">
    <source>
        <dbReference type="SAM" id="MobiDB-lite"/>
    </source>
</evidence>
<feature type="domain" description="Expansin-like EG45" evidence="3">
    <location>
        <begin position="42"/>
        <end position="146"/>
    </location>
</feature>
<dbReference type="PROSITE" id="PS50842">
    <property type="entry name" value="EXPANSIN_EG45"/>
    <property type="match status" value="1"/>
</dbReference>
<sequence length="239" mass="26143">MNRSQPQLQWLFLMFSVSLFFHFHTSYSDVGTAALYSPPYSPTACYGSDASQFPSSNLFAAAGDGIWNNGAACGRLYLVRCITSTSTPYACNQNQTIQIKIVGYIGRAPFAHSTYKATMVLSNTAFGTIVNSSTVSSYINIEFKQVHGEDVVPLARGPVLPSAPNPTTDDRRGHNKVHGEDVVPLARGPVSPSAPNPTTDDRRGHYKKNMINQAVHGCHVRSKHWLLDHGKPYCQIIAV</sequence>
<dbReference type="InterPro" id="IPR036908">
    <property type="entry name" value="RlpA-like_sf"/>
</dbReference>
<dbReference type="Proteomes" id="UP000737018">
    <property type="component" value="Unassembled WGS sequence"/>
</dbReference>
<comment type="caution">
    <text evidence="4">The sequence shown here is derived from an EMBL/GenBank/DDBJ whole genome shotgun (WGS) entry which is preliminary data.</text>
</comment>
<dbReference type="CDD" id="cd22269">
    <property type="entry name" value="DPBB_EG45-like"/>
    <property type="match status" value="1"/>
</dbReference>
<gene>
    <name evidence="4" type="ORF">CMV_021731</name>
</gene>
<reference evidence="4" key="1">
    <citation type="submission" date="2020-03" db="EMBL/GenBank/DDBJ databases">
        <title>Castanea mollissima Vanexum genome sequencing.</title>
        <authorList>
            <person name="Staton M."/>
        </authorList>
    </citation>
    <scope>NUCLEOTIDE SEQUENCE</scope>
    <source>
        <tissue evidence="4">Leaf</tissue>
    </source>
</reference>
<protein>
    <recommendedName>
        <fullName evidence="3">Expansin-like EG45 domain-containing protein</fullName>
    </recommendedName>
</protein>
<feature type="signal peptide" evidence="2">
    <location>
        <begin position="1"/>
        <end position="28"/>
    </location>
</feature>
<dbReference type="PANTHER" id="PTHR47480:SF1">
    <property type="entry name" value="EG45-LIKE DOMAIN CONTAINING PROTEIN 1"/>
    <property type="match status" value="1"/>
</dbReference>
<keyword evidence="2" id="KW-0732">Signal</keyword>
<evidence type="ECO:0000313" key="5">
    <source>
        <dbReference type="Proteomes" id="UP000737018"/>
    </source>
</evidence>
<dbReference type="AlphaFoldDB" id="A0A8J4QNH2"/>
<feature type="chain" id="PRO_5035275745" description="Expansin-like EG45 domain-containing protein" evidence="2">
    <location>
        <begin position="29"/>
        <end position="239"/>
    </location>
</feature>
<accession>A0A8J4QNH2</accession>
<dbReference type="SUPFAM" id="SSF50685">
    <property type="entry name" value="Barwin-like endoglucanases"/>
    <property type="match status" value="1"/>
</dbReference>
<feature type="region of interest" description="Disordered" evidence="1">
    <location>
        <begin position="155"/>
        <end position="204"/>
    </location>
</feature>
<name>A0A8J4QNH2_9ROSI</name>
<evidence type="ECO:0000256" key="2">
    <source>
        <dbReference type="SAM" id="SignalP"/>
    </source>
</evidence>
<dbReference type="OrthoDB" id="1533555at2759"/>
<keyword evidence="5" id="KW-1185">Reference proteome</keyword>
<evidence type="ECO:0000313" key="4">
    <source>
        <dbReference type="EMBL" id="KAF3952745.1"/>
    </source>
</evidence>
<proteinExistence type="predicted"/>
<dbReference type="EMBL" id="JRKL02004368">
    <property type="protein sequence ID" value="KAF3952745.1"/>
    <property type="molecule type" value="Genomic_DNA"/>
</dbReference>
<feature type="compositionally biased region" description="Basic and acidic residues" evidence="1">
    <location>
        <begin position="168"/>
        <end position="181"/>
    </location>
</feature>
<organism evidence="4 5">
    <name type="scientific">Castanea mollissima</name>
    <name type="common">Chinese chestnut</name>
    <dbReference type="NCBI Taxonomy" id="60419"/>
    <lineage>
        <taxon>Eukaryota</taxon>
        <taxon>Viridiplantae</taxon>
        <taxon>Streptophyta</taxon>
        <taxon>Embryophyta</taxon>
        <taxon>Tracheophyta</taxon>
        <taxon>Spermatophyta</taxon>
        <taxon>Magnoliopsida</taxon>
        <taxon>eudicotyledons</taxon>
        <taxon>Gunneridae</taxon>
        <taxon>Pentapetalae</taxon>
        <taxon>rosids</taxon>
        <taxon>fabids</taxon>
        <taxon>Fagales</taxon>
        <taxon>Fagaceae</taxon>
        <taxon>Castanea</taxon>
    </lineage>
</organism>
<dbReference type="Gene3D" id="2.40.40.10">
    <property type="entry name" value="RlpA-like domain"/>
    <property type="match status" value="1"/>
</dbReference>
<dbReference type="InterPro" id="IPR007112">
    <property type="entry name" value="Expansin/allergen_DPBB_dom"/>
</dbReference>
<dbReference type="PANTHER" id="PTHR47480">
    <property type="entry name" value="EG45-LIKE DOMAIN CONTAINING PROTEIN"/>
    <property type="match status" value="1"/>
</dbReference>